<dbReference type="GeneID" id="68867381"/>
<keyword evidence="3" id="KW-1185">Reference proteome</keyword>
<evidence type="ECO:0000259" key="1">
    <source>
        <dbReference type="Pfam" id="PF01637"/>
    </source>
</evidence>
<feature type="domain" description="ATPase" evidence="1">
    <location>
        <begin position="13"/>
        <end position="273"/>
    </location>
</feature>
<dbReference type="InterPro" id="IPR027417">
    <property type="entry name" value="P-loop_NTPase"/>
</dbReference>
<dbReference type="Gene3D" id="1.10.8.60">
    <property type="match status" value="1"/>
</dbReference>
<dbReference type="SUPFAM" id="SSF52540">
    <property type="entry name" value="P-loop containing nucleoside triphosphate hydrolases"/>
    <property type="match status" value="1"/>
</dbReference>
<proteinExistence type="predicted"/>
<dbReference type="KEGG" id="scas:SACC_26600"/>
<organism evidence="2 3">
    <name type="scientific">Saccharolobus caldissimus</name>
    <dbReference type="NCBI Taxonomy" id="1702097"/>
    <lineage>
        <taxon>Archaea</taxon>
        <taxon>Thermoproteota</taxon>
        <taxon>Thermoprotei</taxon>
        <taxon>Sulfolobales</taxon>
        <taxon>Sulfolobaceae</taxon>
        <taxon>Saccharolobus</taxon>
    </lineage>
</organism>
<dbReference type="GO" id="GO:0005524">
    <property type="term" value="F:ATP binding"/>
    <property type="evidence" value="ECO:0007669"/>
    <property type="project" value="InterPro"/>
</dbReference>
<dbReference type="Proteomes" id="UP001319921">
    <property type="component" value="Chromosome"/>
</dbReference>
<dbReference type="RefSeq" id="WP_229570070.1">
    <property type="nucleotide sequence ID" value="NZ_AP025226.1"/>
</dbReference>
<dbReference type="PANTHER" id="PTHR34301:SF8">
    <property type="entry name" value="ATPASE DOMAIN-CONTAINING PROTEIN"/>
    <property type="match status" value="1"/>
</dbReference>
<dbReference type="Pfam" id="PF01637">
    <property type="entry name" value="ATPase_2"/>
    <property type="match status" value="1"/>
</dbReference>
<name>A0AAQ4CV12_9CREN</name>
<accession>A0AAQ4CV12</accession>
<gene>
    <name evidence="2" type="ORF">SACC_26600</name>
</gene>
<dbReference type="Gene3D" id="3.40.50.300">
    <property type="entry name" value="P-loop containing nucleotide triphosphate hydrolases"/>
    <property type="match status" value="1"/>
</dbReference>
<dbReference type="PANTHER" id="PTHR34301">
    <property type="entry name" value="DNA-BINDING PROTEIN-RELATED"/>
    <property type="match status" value="1"/>
</dbReference>
<evidence type="ECO:0000313" key="2">
    <source>
        <dbReference type="EMBL" id="BDB99643.1"/>
    </source>
</evidence>
<reference evidence="2 3" key="1">
    <citation type="journal article" date="2022" name="Microbiol. Resour. Announc.">
        <title>Complete Genome Sequence of the Hyperthermophilic and Acidophilic Archaeon Saccharolobus caldissimus Strain HS-3T.</title>
        <authorList>
            <person name="Sakai H.D."/>
            <person name="Kurosawa N."/>
        </authorList>
    </citation>
    <scope>NUCLEOTIDE SEQUENCE [LARGE SCALE GENOMIC DNA]</scope>
    <source>
        <strain evidence="2 3">JCM32116</strain>
    </source>
</reference>
<dbReference type="EMBL" id="AP025226">
    <property type="protein sequence ID" value="BDB99643.1"/>
    <property type="molecule type" value="Genomic_DNA"/>
</dbReference>
<protein>
    <submittedName>
        <fullName evidence="2">ATPase</fullName>
    </submittedName>
</protein>
<dbReference type="AlphaFoldDB" id="A0AAQ4CV12"/>
<sequence length="379" mass="43562">MKFVFGKPTDEPFDRETEISILTSMISRNQPTAVIGVRRIGKTSIILKTIKNIERPKIYINAEEFVEGKSFDLISFLSYYSSLIIAEAIKFLEPKKKFSFMLKQRGEEAINALRELLGYVKLSFNINLVSIELFINRKSGNSKDSIRELLNLPQEIAEKIGKDYLIVIDEFQFLKLAEQNLPGLFHLMRGKWQFHKNVEYVVSGSSIGMLERLFSSKNESFYQFFFPIYINPFSREVSLNFLKEGFKDEGISYEEDSLNYVIKELDGIPAWLNYFGLKSLECKVVNETCVKKVLNDMIVDPIITAIVRDEYNKLSKNAKKVIKFLAEKGGRGSLRGIPLGRSSINEGVRKLINDGYIRREERGVYSIIDPLIAKILRVI</sequence>
<evidence type="ECO:0000313" key="3">
    <source>
        <dbReference type="Proteomes" id="UP001319921"/>
    </source>
</evidence>
<dbReference type="InterPro" id="IPR011579">
    <property type="entry name" value="ATPase_dom"/>
</dbReference>